<dbReference type="GO" id="GO:0000155">
    <property type="term" value="F:phosphorelay sensor kinase activity"/>
    <property type="evidence" value="ECO:0007669"/>
    <property type="project" value="InterPro"/>
</dbReference>
<dbReference type="GO" id="GO:0043565">
    <property type="term" value="F:sequence-specific DNA binding"/>
    <property type="evidence" value="ECO:0007669"/>
    <property type="project" value="InterPro"/>
</dbReference>
<dbReference type="SUPFAM" id="SSF52172">
    <property type="entry name" value="CheY-like"/>
    <property type="match status" value="1"/>
</dbReference>
<name>A0A7L8AIW9_9FLAO</name>
<keyword evidence="10" id="KW-0472">Membrane</keyword>
<dbReference type="InterPro" id="IPR018062">
    <property type="entry name" value="HTH_AraC-typ_CS"/>
</dbReference>
<dbReference type="EMBL" id="CP061813">
    <property type="protein sequence ID" value="QOD61961.1"/>
    <property type="molecule type" value="Genomic_DNA"/>
</dbReference>
<dbReference type="InterPro" id="IPR018060">
    <property type="entry name" value="HTH_AraC"/>
</dbReference>
<gene>
    <name evidence="14" type="ORF">H9I45_05830</name>
</gene>
<dbReference type="PANTHER" id="PTHR43547">
    <property type="entry name" value="TWO-COMPONENT HISTIDINE KINASE"/>
    <property type="match status" value="1"/>
</dbReference>
<dbReference type="Proteomes" id="UP000516764">
    <property type="component" value="Chromosome"/>
</dbReference>
<dbReference type="SUPFAM" id="SSF63829">
    <property type="entry name" value="Calcium-dependent phosphotriesterase"/>
    <property type="match status" value="3"/>
</dbReference>
<dbReference type="Pfam" id="PF02518">
    <property type="entry name" value="HATPase_c"/>
    <property type="match status" value="1"/>
</dbReference>
<dbReference type="InterPro" id="IPR011123">
    <property type="entry name" value="Y_Y_Y"/>
</dbReference>
<evidence type="ECO:0000256" key="9">
    <source>
        <dbReference type="PROSITE-ProRule" id="PRU00169"/>
    </source>
</evidence>
<keyword evidence="8" id="KW-0804">Transcription</keyword>
<dbReference type="Pfam" id="PF07494">
    <property type="entry name" value="Reg_prop"/>
    <property type="match status" value="1"/>
</dbReference>
<protein>
    <recommendedName>
        <fullName evidence="2">histidine kinase</fullName>
        <ecNumber evidence="2">2.7.13.3</ecNumber>
    </recommendedName>
</protein>
<dbReference type="PROSITE" id="PS50109">
    <property type="entry name" value="HIS_KIN"/>
    <property type="match status" value="1"/>
</dbReference>
<evidence type="ECO:0000256" key="2">
    <source>
        <dbReference type="ARBA" id="ARBA00012438"/>
    </source>
</evidence>
<keyword evidence="10" id="KW-1133">Transmembrane helix</keyword>
<evidence type="ECO:0000313" key="14">
    <source>
        <dbReference type="EMBL" id="QOD61961.1"/>
    </source>
</evidence>
<evidence type="ECO:0000313" key="15">
    <source>
        <dbReference type="Proteomes" id="UP000516764"/>
    </source>
</evidence>
<evidence type="ECO:0000256" key="8">
    <source>
        <dbReference type="ARBA" id="ARBA00023163"/>
    </source>
</evidence>
<dbReference type="GO" id="GO:0003700">
    <property type="term" value="F:DNA-binding transcription factor activity"/>
    <property type="evidence" value="ECO:0007669"/>
    <property type="project" value="InterPro"/>
</dbReference>
<feature type="domain" description="HTH araC/xylS-type" evidence="11">
    <location>
        <begin position="1197"/>
        <end position="1296"/>
    </location>
</feature>
<dbReference type="RefSeq" id="WP_088353142.1">
    <property type="nucleotide sequence ID" value="NZ_CP061813.1"/>
</dbReference>
<dbReference type="Gene3D" id="2.130.10.10">
    <property type="entry name" value="YVTN repeat-like/Quinoprotein amine dehydrogenase"/>
    <property type="match status" value="2"/>
</dbReference>
<keyword evidence="5" id="KW-0418">Kinase</keyword>
<feature type="modified residue" description="4-aspartylphosphate" evidence="9">
    <location>
        <position position="1098"/>
    </location>
</feature>
<dbReference type="InterPro" id="IPR011006">
    <property type="entry name" value="CheY-like_superfamily"/>
</dbReference>
<dbReference type="OrthoDB" id="358279at2"/>
<dbReference type="Gene3D" id="1.10.10.60">
    <property type="entry name" value="Homeodomain-like"/>
    <property type="match status" value="1"/>
</dbReference>
<evidence type="ECO:0000259" key="12">
    <source>
        <dbReference type="PROSITE" id="PS50109"/>
    </source>
</evidence>
<keyword evidence="10" id="KW-0812">Transmembrane</keyword>
<keyword evidence="7" id="KW-0238">DNA-binding</keyword>
<keyword evidence="6" id="KW-0805">Transcription regulation</keyword>
<accession>A0A7L8AIW9</accession>
<dbReference type="SUPFAM" id="SSF47384">
    <property type="entry name" value="Homodimeric domain of signal transducing histidine kinase"/>
    <property type="match status" value="1"/>
</dbReference>
<dbReference type="PROSITE" id="PS50110">
    <property type="entry name" value="RESPONSE_REGULATORY"/>
    <property type="match status" value="1"/>
</dbReference>
<feature type="domain" description="Response regulatory" evidence="13">
    <location>
        <begin position="1050"/>
        <end position="1165"/>
    </location>
</feature>
<evidence type="ECO:0000256" key="5">
    <source>
        <dbReference type="ARBA" id="ARBA00022777"/>
    </source>
</evidence>
<evidence type="ECO:0000256" key="7">
    <source>
        <dbReference type="ARBA" id="ARBA00023125"/>
    </source>
</evidence>
<feature type="transmembrane region" description="Helical" evidence="10">
    <location>
        <begin position="764"/>
        <end position="786"/>
    </location>
</feature>
<dbReference type="InterPro" id="IPR001789">
    <property type="entry name" value="Sig_transdc_resp-reg_receiver"/>
</dbReference>
<dbReference type="Pfam" id="PF07495">
    <property type="entry name" value="Y_Y_Y"/>
    <property type="match status" value="1"/>
</dbReference>
<dbReference type="Gene3D" id="3.40.50.2300">
    <property type="match status" value="1"/>
</dbReference>
<dbReference type="InterPro" id="IPR036097">
    <property type="entry name" value="HisK_dim/P_sf"/>
</dbReference>
<keyword evidence="4" id="KW-0808">Transferase</keyword>
<dbReference type="PROSITE" id="PS00041">
    <property type="entry name" value="HTH_ARAC_FAMILY_1"/>
    <property type="match status" value="1"/>
</dbReference>
<dbReference type="Gene3D" id="3.30.565.10">
    <property type="entry name" value="Histidine kinase-like ATPase, C-terminal domain"/>
    <property type="match status" value="1"/>
</dbReference>
<organism evidence="14 15">
    <name type="scientific">Polaribacter haliotis</name>
    <dbReference type="NCBI Taxonomy" id="1888915"/>
    <lineage>
        <taxon>Bacteria</taxon>
        <taxon>Pseudomonadati</taxon>
        <taxon>Bacteroidota</taxon>
        <taxon>Flavobacteriia</taxon>
        <taxon>Flavobacteriales</taxon>
        <taxon>Flavobacteriaceae</taxon>
    </lineage>
</organism>
<dbReference type="SMART" id="SM00387">
    <property type="entry name" value="HATPase_c"/>
    <property type="match status" value="1"/>
</dbReference>
<dbReference type="SUPFAM" id="SSF55874">
    <property type="entry name" value="ATPase domain of HSP90 chaperone/DNA topoisomerase II/histidine kinase"/>
    <property type="match status" value="1"/>
</dbReference>
<evidence type="ECO:0000256" key="1">
    <source>
        <dbReference type="ARBA" id="ARBA00000085"/>
    </source>
</evidence>
<dbReference type="Pfam" id="PF12833">
    <property type="entry name" value="HTH_18"/>
    <property type="match status" value="1"/>
</dbReference>
<dbReference type="Pfam" id="PF00072">
    <property type="entry name" value="Response_reg"/>
    <property type="match status" value="1"/>
</dbReference>
<reference evidence="14 15" key="1">
    <citation type="journal article" date="2016" name="Int. J. Syst. Evol. Microbiol.">
        <title>Polaribacter haliotis sp. nov., isolated from the gut of abalone Haliotis discus hannai.</title>
        <authorList>
            <person name="Kim Y.O."/>
            <person name="Park I.S."/>
            <person name="Park S."/>
            <person name="Nam B.H."/>
            <person name="Park J.M."/>
            <person name="Kim D.G."/>
            <person name="Yoon J.H."/>
        </authorList>
    </citation>
    <scope>NUCLEOTIDE SEQUENCE [LARGE SCALE GENOMIC DNA]</scope>
    <source>
        <strain evidence="14 15">KCTC 52418</strain>
    </source>
</reference>
<evidence type="ECO:0000256" key="6">
    <source>
        <dbReference type="ARBA" id="ARBA00023015"/>
    </source>
</evidence>
<dbReference type="SMART" id="SM00448">
    <property type="entry name" value="REC"/>
    <property type="match status" value="1"/>
</dbReference>
<sequence>MKFIIKLFSIFILLFVQSICTQNKIEFSQLEGENVSTQSITYAIKEDNIGNIWIASEEGILKHNSKFYKIYNTYNGLPETLSNRVNEIFIAKNNNIWVGLEKGVCLYNKDLDKFNLIKSENNINPSLVTSIAEDARGNIWIAAFNGLWMYNSSTKKIKNIGYEKPIETLIVFKNDIYFGTPKGLLKYNIETKQIKNIPLSETINDVHFLNNIKNTIYGATKKGAVFKLKTVFDEISLDKIIHDFKFTVKDIIEGKNSSVYVATDGDGIYQLDDNNNTIRHFIQDSNNPTSISSNGVYDLELSPEGILWVATYGGGINYFNSKNLPFLKIQHQLNNDNSLSSNFTRSIAKDKNENLWFGTKNGLSIWNRKKNTWKHISQFDRKNKSSVIVLAIEADDNFMWIGTYNFGLYKINVNNFSIESFNDQNKDKNLITKIYAIKKDSNNTIWVGGIDKNLIAISPSGNIKEFPILHIKSITESNNGTILAAGRSGIYRINPKNNNFRIIEDLEPSKNSLAYSSIQSVAETSNNNLIIGTNGAGIIFYNAASKEIKKLNINSGIPSDIVQGVLLENNNSIWTSTTRGLVHVQIRKKDTIINVYDKKDGLASTEYNYGSYAMLAENLMAFGGVNGVTLFNPKNIIIQEQKPKLVFDEFKLFNKDIKPSEKPLGKHINETSSIILKSNENSIEMEFTGIQHSASSKMKYSWILEGFDENWSEPSINNFASYTNLNSGKYTFKVKAINKYNFESDVRTVQIKVSSPWWNSSSAFLIYGIIFILLIIGIVYFTTVIMNKKNADDQIEFFNNITHEIKTPLTILMSSLDNITNENSDTTKDSNKRIKTTVKRINSLFEQMLNFHRVTSQDSIFQEVSKVDVNKYLKGRINNFKPLTEERNISIEVNNNWPDQIFYYYKDVFDKIILNLLSNAIKYSFDNGKIIINLYKTSKGELRIEIADQGIGIPKDQQKFILKRYYRARNAINSQRPGTGLGLIMTKKLVEKTGGNISFESLENKGTTFTIHLKNLISEYRENTIKEKEIIPIENAIEEQTELDKFSDAKILIVEDNDELRGLLVEKLGTYFQIFEASNGVEGIEIASQHFPDIILTDLIMPEMDGMEMAKQLKENINLNHIPVFMLTVLQNSTQKLESIEAGVSEYIEKPVDIKLLLAKILNTLKFQIKLREKYVQDSDAENASLYRTQKDQDFLKDLENKILENIENNSFSVHDLSKSFGMSRTSLYMKLKNLVDLSPQDFVIHTKLKQAKNLLIKGQLSIKEVAYSSGFSNPKYFSTSFKKFYGKTPSAFIESLKNTSS</sequence>
<dbReference type="Pfam" id="PF00512">
    <property type="entry name" value="HisKA"/>
    <property type="match status" value="1"/>
</dbReference>
<dbReference type="InterPro" id="IPR003594">
    <property type="entry name" value="HATPase_dom"/>
</dbReference>
<keyword evidence="3 9" id="KW-0597">Phosphoprotein</keyword>
<proteinExistence type="predicted"/>
<feature type="domain" description="Histidine kinase" evidence="12">
    <location>
        <begin position="800"/>
        <end position="1017"/>
    </location>
</feature>
<dbReference type="InterPro" id="IPR036890">
    <property type="entry name" value="HATPase_C_sf"/>
</dbReference>
<dbReference type="SMART" id="SM00342">
    <property type="entry name" value="HTH_ARAC"/>
    <property type="match status" value="1"/>
</dbReference>
<dbReference type="InterPro" id="IPR013783">
    <property type="entry name" value="Ig-like_fold"/>
</dbReference>
<dbReference type="InterPro" id="IPR009057">
    <property type="entry name" value="Homeodomain-like_sf"/>
</dbReference>
<dbReference type="SMART" id="SM00388">
    <property type="entry name" value="HisKA"/>
    <property type="match status" value="1"/>
</dbReference>
<dbReference type="Gene3D" id="1.10.287.130">
    <property type="match status" value="1"/>
</dbReference>
<dbReference type="PROSITE" id="PS01124">
    <property type="entry name" value="HTH_ARAC_FAMILY_2"/>
    <property type="match status" value="1"/>
</dbReference>
<dbReference type="InterPro" id="IPR011110">
    <property type="entry name" value="Reg_prop"/>
</dbReference>
<dbReference type="SUPFAM" id="SSF46689">
    <property type="entry name" value="Homeodomain-like"/>
    <property type="match status" value="1"/>
</dbReference>
<evidence type="ECO:0000256" key="10">
    <source>
        <dbReference type="SAM" id="Phobius"/>
    </source>
</evidence>
<evidence type="ECO:0000256" key="3">
    <source>
        <dbReference type="ARBA" id="ARBA00022553"/>
    </source>
</evidence>
<dbReference type="PANTHER" id="PTHR43547:SF2">
    <property type="entry name" value="HYBRID SIGNAL TRANSDUCTION HISTIDINE KINASE C"/>
    <property type="match status" value="1"/>
</dbReference>
<dbReference type="InterPro" id="IPR015943">
    <property type="entry name" value="WD40/YVTN_repeat-like_dom_sf"/>
</dbReference>
<dbReference type="KEGG" id="phal:H9I45_05830"/>
<evidence type="ECO:0000256" key="4">
    <source>
        <dbReference type="ARBA" id="ARBA00022679"/>
    </source>
</evidence>
<dbReference type="CDD" id="cd00082">
    <property type="entry name" value="HisKA"/>
    <property type="match status" value="1"/>
</dbReference>
<dbReference type="InterPro" id="IPR005467">
    <property type="entry name" value="His_kinase_dom"/>
</dbReference>
<dbReference type="Gene3D" id="2.60.40.10">
    <property type="entry name" value="Immunoglobulins"/>
    <property type="match status" value="1"/>
</dbReference>
<dbReference type="InterPro" id="IPR004358">
    <property type="entry name" value="Sig_transdc_His_kin-like_C"/>
</dbReference>
<dbReference type="InterPro" id="IPR003661">
    <property type="entry name" value="HisK_dim/P_dom"/>
</dbReference>
<comment type="catalytic activity">
    <reaction evidence="1">
        <text>ATP + protein L-histidine = ADP + protein N-phospho-L-histidine.</text>
        <dbReference type="EC" id="2.7.13.3"/>
    </reaction>
</comment>
<evidence type="ECO:0000259" key="13">
    <source>
        <dbReference type="PROSITE" id="PS50110"/>
    </source>
</evidence>
<dbReference type="PRINTS" id="PR00344">
    <property type="entry name" value="BCTRLSENSOR"/>
</dbReference>
<dbReference type="EC" id="2.7.13.3" evidence="2"/>
<dbReference type="FunFam" id="3.30.565.10:FF:000006">
    <property type="entry name" value="Sensor histidine kinase WalK"/>
    <property type="match status" value="1"/>
</dbReference>
<keyword evidence="15" id="KW-1185">Reference proteome</keyword>
<evidence type="ECO:0000259" key="11">
    <source>
        <dbReference type="PROSITE" id="PS01124"/>
    </source>
</evidence>